<dbReference type="GO" id="GO:0015074">
    <property type="term" value="P:DNA integration"/>
    <property type="evidence" value="ECO:0007669"/>
    <property type="project" value="InterPro"/>
</dbReference>
<evidence type="ECO:0000256" key="2">
    <source>
        <dbReference type="SAM" id="MobiDB-lite"/>
    </source>
</evidence>
<organism evidence="4 5">
    <name type="scientific">Chiloscyllium punctatum</name>
    <name type="common">Brownbanded bambooshark</name>
    <name type="synonym">Hemiscyllium punctatum</name>
    <dbReference type="NCBI Taxonomy" id="137246"/>
    <lineage>
        <taxon>Eukaryota</taxon>
        <taxon>Metazoa</taxon>
        <taxon>Chordata</taxon>
        <taxon>Craniata</taxon>
        <taxon>Vertebrata</taxon>
        <taxon>Chondrichthyes</taxon>
        <taxon>Elasmobranchii</taxon>
        <taxon>Galeomorphii</taxon>
        <taxon>Galeoidea</taxon>
        <taxon>Orectolobiformes</taxon>
        <taxon>Hemiscylliidae</taxon>
        <taxon>Chiloscyllium</taxon>
    </lineage>
</organism>
<feature type="region of interest" description="Disordered" evidence="2">
    <location>
        <begin position="404"/>
        <end position="451"/>
    </location>
</feature>
<dbReference type="Proteomes" id="UP000287033">
    <property type="component" value="Unassembled WGS sequence"/>
</dbReference>
<sequence length="507" mass="57778">MDEFDPKVVEEDARAIAASLSLTSTSFKQEKEPDLDNKGDCLLTKEEGKVWSGKHTMEEKRLLALQQDSGIPYNTKKATAWGVRVWDEWAKTRNSYIMEQGVQRNELFLYVPELCYEITHDELNFWLCRFVLEVRRQDGSEYPPNSLRLLCCSILRHLRENCRRSDIDFFNKLKLDFAEFRNTLDDRMKQLQRLGIGLVRKQAQPYTEDDEEKLWQVVFHLRDAKSYSYAVYFYVCKVFSLCAAKDHHKLTVDQFKFGCDMISEYVEFTGRPSNPQDSLDKLKIVQTRQYADSLNPRCIVSLLRRYLNMIPPQGPFYRRPVPGTMQFSEQAIGVHTLERFSKEICEAAGISGHHTGHSGRVSSATTLYNRGFDEQSIKERTGPTGSLAKGYRRASLAQMKAMSDCLQPPNPLKMSACSPSSSSSSDDHSSSPDEGPSNIIIISEDGTDHPQEATTIFSRPEVTITEQDGVLKIEMPSRTSPLMPLTSHQTITKLKIVKGDIVLELNL</sequence>
<name>A0A401SRZ2_CHIPU</name>
<reference evidence="4 5" key="1">
    <citation type="journal article" date="2018" name="Nat. Ecol. Evol.">
        <title>Shark genomes provide insights into elasmobranch evolution and the origin of vertebrates.</title>
        <authorList>
            <person name="Hara Y"/>
            <person name="Yamaguchi K"/>
            <person name="Onimaru K"/>
            <person name="Kadota M"/>
            <person name="Koyanagi M"/>
            <person name="Keeley SD"/>
            <person name="Tatsumi K"/>
            <person name="Tanaka K"/>
            <person name="Motone F"/>
            <person name="Kageyama Y"/>
            <person name="Nozu R"/>
            <person name="Adachi N"/>
            <person name="Nishimura O"/>
            <person name="Nakagawa R"/>
            <person name="Tanegashima C"/>
            <person name="Kiyatake I"/>
            <person name="Matsumoto R"/>
            <person name="Murakumo K"/>
            <person name="Nishida K"/>
            <person name="Terakita A"/>
            <person name="Kuratani S"/>
            <person name="Sato K"/>
            <person name="Hyodo S Kuraku.S."/>
        </authorList>
    </citation>
    <scope>NUCLEOTIDE SEQUENCE [LARGE SCALE GENOMIC DNA]</scope>
</reference>
<dbReference type="InterPro" id="IPR052787">
    <property type="entry name" value="MAVS"/>
</dbReference>
<dbReference type="Gene3D" id="1.10.443.10">
    <property type="entry name" value="Intergrase catalytic core"/>
    <property type="match status" value="1"/>
</dbReference>
<feature type="domain" description="QRICH1-like" evidence="3">
    <location>
        <begin position="79"/>
        <end position="190"/>
    </location>
</feature>
<keyword evidence="1" id="KW-0233">DNA recombination</keyword>
<dbReference type="GO" id="GO:0003677">
    <property type="term" value="F:DNA binding"/>
    <property type="evidence" value="ECO:0007669"/>
    <property type="project" value="InterPro"/>
</dbReference>
<comment type="caution">
    <text evidence="4">The sequence shown here is derived from an EMBL/GenBank/DDBJ whole genome shotgun (WGS) entry which is preliminary data.</text>
</comment>
<dbReference type="STRING" id="137246.A0A401SRZ2"/>
<protein>
    <recommendedName>
        <fullName evidence="3">QRICH1-like domain-containing protein</fullName>
    </recommendedName>
</protein>
<dbReference type="PANTHER" id="PTHR21446">
    <property type="entry name" value="DUF3504 DOMAIN-CONTAINING PROTEIN"/>
    <property type="match status" value="1"/>
</dbReference>
<keyword evidence="5" id="KW-1185">Reference proteome</keyword>
<accession>A0A401SRZ2</accession>
<dbReference type="InterPro" id="IPR013762">
    <property type="entry name" value="Integrase-like_cat_sf"/>
</dbReference>
<dbReference type="SUPFAM" id="SSF56349">
    <property type="entry name" value="DNA breaking-rejoining enzymes"/>
    <property type="match status" value="1"/>
</dbReference>
<dbReference type="InterPro" id="IPR057926">
    <property type="entry name" value="QRICH1_dom"/>
</dbReference>
<dbReference type="PANTHER" id="PTHR21446:SF13">
    <property type="entry name" value="DUF3504 DOMAIN-CONTAINING PROTEIN"/>
    <property type="match status" value="1"/>
</dbReference>
<dbReference type="GO" id="GO:0006310">
    <property type="term" value="P:DNA recombination"/>
    <property type="evidence" value="ECO:0007669"/>
    <property type="project" value="UniProtKB-KW"/>
</dbReference>
<dbReference type="EMBL" id="BEZZ01000489">
    <property type="protein sequence ID" value="GCC33146.1"/>
    <property type="molecule type" value="Genomic_DNA"/>
</dbReference>
<dbReference type="Pfam" id="PF25561">
    <property type="entry name" value="QRICH1"/>
    <property type="match status" value="1"/>
</dbReference>
<dbReference type="OrthoDB" id="5957988at2759"/>
<evidence type="ECO:0000256" key="1">
    <source>
        <dbReference type="ARBA" id="ARBA00023172"/>
    </source>
</evidence>
<evidence type="ECO:0000313" key="4">
    <source>
        <dbReference type="EMBL" id="GCC33146.1"/>
    </source>
</evidence>
<proteinExistence type="predicted"/>
<dbReference type="AlphaFoldDB" id="A0A401SRZ2"/>
<evidence type="ECO:0000313" key="5">
    <source>
        <dbReference type="Proteomes" id="UP000287033"/>
    </source>
</evidence>
<evidence type="ECO:0000259" key="3">
    <source>
        <dbReference type="Pfam" id="PF25561"/>
    </source>
</evidence>
<dbReference type="InterPro" id="IPR011010">
    <property type="entry name" value="DNA_brk_join_enz"/>
</dbReference>
<gene>
    <name evidence="4" type="ORF">chiPu_0011614</name>
</gene>
<dbReference type="OMA" id="ERCHIYL"/>